<proteinExistence type="predicted"/>
<protein>
    <recommendedName>
        <fullName evidence="2">DUF1985 domain-containing protein</fullName>
    </recommendedName>
</protein>
<dbReference type="EMBL" id="JAGKQM010000016">
    <property type="protein sequence ID" value="KAH0872927.1"/>
    <property type="molecule type" value="Genomic_DNA"/>
</dbReference>
<evidence type="ECO:0000313" key="3">
    <source>
        <dbReference type="EMBL" id="KAH0872927.1"/>
    </source>
</evidence>
<comment type="caution">
    <text evidence="3">The sequence shown here is derived from an EMBL/GenBank/DDBJ whole genome shotgun (WGS) entry which is preliminary data.</text>
</comment>
<evidence type="ECO:0000259" key="2">
    <source>
        <dbReference type="Pfam" id="PF09331"/>
    </source>
</evidence>
<gene>
    <name evidence="3" type="ORF">HID58_070289</name>
</gene>
<dbReference type="InterPro" id="IPR015410">
    <property type="entry name" value="DUF1985"/>
</dbReference>
<feature type="domain" description="DUF1985" evidence="2">
    <location>
        <begin position="59"/>
        <end position="137"/>
    </location>
</feature>
<dbReference type="Proteomes" id="UP000824890">
    <property type="component" value="Unassembled WGS sequence"/>
</dbReference>
<accession>A0ABQ7YYB6</accession>
<dbReference type="Pfam" id="PF09331">
    <property type="entry name" value="DUF1985"/>
    <property type="match status" value="1"/>
</dbReference>
<feature type="region of interest" description="Disordered" evidence="1">
    <location>
        <begin position="295"/>
        <end position="321"/>
    </location>
</feature>
<feature type="non-terminal residue" evidence="3">
    <location>
        <position position="1"/>
    </location>
</feature>
<keyword evidence="4" id="KW-1185">Reference proteome</keyword>
<evidence type="ECO:0000256" key="1">
    <source>
        <dbReference type="SAM" id="MobiDB-lite"/>
    </source>
</evidence>
<name>A0ABQ7YYB6_BRANA</name>
<reference evidence="3 4" key="1">
    <citation type="submission" date="2021-05" db="EMBL/GenBank/DDBJ databases">
        <title>Genome Assembly of Synthetic Allotetraploid Brassica napus Reveals Homoeologous Exchanges between Subgenomes.</title>
        <authorList>
            <person name="Davis J.T."/>
        </authorList>
    </citation>
    <scope>NUCLEOTIDE SEQUENCE [LARGE SCALE GENOMIC DNA]</scope>
    <source>
        <strain evidence="4">cv. Da-Ae</strain>
        <tissue evidence="3">Seedling</tissue>
    </source>
</reference>
<organism evidence="3 4">
    <name type="scientific">Brassica napus</name>
    <name type="common">Rape</name>
    <dbReference type="NCBI Taxonomy" id="3708"/>
    <lineage>
        <taxon>Eukaryota</taxon>
        <taxon>Viridiplantae</taxon>
        <taxon>Streptophyta</taxon>
        <taxon>Embryophyta</taxon>
        <taxon>Tracheophyta</taxon>
        <taxon>Spermatophyta</taxon>
        <taxon>Magnoliopsida</taxon>
        <taxon>eudicotyledons</taxon>
        <taxon>Gunneridae</taxon>
        <taxon>Pentapetalae</taxon>
        <taxon>rosids</taxon>
        <taxon>malvids</taxon>
        <taxon>Brassicales</taxon>
        <taxon>Brassicaceae</taxon>
        <taxon>Brassiceae</taxon>
        <taxon>Brassica</taxon>
    </lineage>
</organism>
<sequence length="487" mass="55155">KMFTVGEEPYGERVSSYHKIKRTELIIDVLEPEEIEFWLSKRIRHFRVHLDNMSLFDLVLFAGNPVIMSLEKFATVTRLNCGKIPDRPKKKKRNPLNEKLYWNELLGTLNLCTVDIVIDMLKQKKTRIKFACLAITSYIFFLLDIHLDSSPSTAAYQTLATSLIAKEKITLSQASVAIKGYVDAIQHVLLIAIPQLKKKSFGMGLSFLLSQKVREGHLMKTLFQRKTIWRVAVKSILDDPYEEWSAGADFDWFDEIEDDAVDNMVRLIFEGFAFRKEMFIGSLTANDLAPMRLEKKHKEKEPKEKNNKYNTADMSDGEGSDPQSHIGIANFVTSQFSDKFRSTTRDIRDEISSLESRLDHAMNAKIEKLVESTNHAQHIALLQATVFGSLQEIERKLTNALVDNVKIMQSAVIKGKGLFTHNDIDGILRDLNEMSQVSPQVNLDGAEVHQELQGPNVAANPLSMSPPELGEQSAQLVFQHSNPIPPA</sequence>
<evidence type="ECO:0000313" key="4">
    <source>
        <dbReference type="Proteomes" id="UP000824890"/>
    </source>
</evidence>